<protein>
    <submittedName>
        <fullName evidence="2">Uncharacterized protein</fullName>
    </submittedName>
</protein>
<gene>
    <name evidence="2" type="ORF">FJTKL_05053</name>
</gene>
<reference evidence="2 3" key="1">
    <citation type="submission" date="2024-03" db="EMBL/GenBank/DDBJ databases">
        <title>A high-quality draft genome sequence of Diaporthe vaccinii, a causative agent of upright dieback and viscid rot disease in cranberry plants.</title>
        <authorList>
            <person name="Sarrasin M."/>
            <person name="Lang B.F."/>
            <person name="Burger G."/>
        </authorList>
    </citation>
    <scope>NUCLEOTIDE SEQUENCE [LARGE SCALE GENOMIC DNA]</scope>
    <source>
        <strain evidence="2 3">IS7</strain>
    </source>
</reference>
<feature type="region of interest" description="Disordered" evidence="1">
    <location>
        <begin position="1"/>
        <end position="45"/>
    </location>
</feature>
<comment type="caution">
    <text evidence="2">The sequence shown here is derived from an EMBL/GenBank/DDBJ whole genome shotgun (WGS) entry which is preliminary data.</text>
</comment>
<accession>A0ABR4EZ39</accession>
<evidence type="ECO:0000256" key="1">
    <source>
        <dbReference type="SAM" id="MobiDB-lite"/>
    </source>
</evidence>
<feature type="region of interest" description="Disordered" evidence="1">
    <location>
        <begin position="79"/>
        <end position="150"/>
    </location>
</feature>
<sequence>MTDDINPKSISSKIAQAQGQAQAQAQHTHTHMRHLNAQAQSLPLSPPVPSFAIASSRHSSLQIPDPSVLPRRPLIITGQQANTSRISSITLSESRHYLGPSKGGRKKTDRLHLSLGDGTQPPLLSNRRSPAAPFRPPLGLERPRRRSSAR</sequence>
<feature type="compositionally biased region" description="Low complexity" evidence="1">
    <location>
        <begin position="15"/>
        <end position="26"/>
    </location>
</feature>
<keyword evidence="3" id="KW-1185">Reference proteome</keyword>
<feature type="region of interest" description="Disordered" evidence="1">
    <location>
        <begin position="50"/>
        <end position="69"/>
    </location>
</feature>
<evidence type="ECO:0000313" key="3">
    <source>
        <dbReference type="Proteomes" id="UP001600888"/>
    </source>
</evidence>
<dbReference type="EMBL" id="JBAWTH010000019">
    <property type="protein sequence ID" value="KAL2287682.1"/>
    <property type="molecule type" value="Genomic_DNA"/>
</dbReference>
<dbReference type="Proteomes" id="UP001600888">
    <property type="component" value="Unassembled WGS sequence"/>
</dbReference>
<name>A0ABR4EZ39_9PEZI</name>
<organism evidence="2 3">
    <name type="scientific">Diaporthe vaccinii</name>
    <dbReference type="NCBI Taxonomy" id="105482"/>
    <lineage>
        <taxon>Eukaryota</taxon>
        <taxon>Fungi</taxon>
        <taxon>Dikarya</taxon>
        <taxon>Ascomycota</taxon>
        <taxon>Pezizomycotina</taxon>
        <taxon>Sordariomycetes</taxon>
        <taxon>Sordariomycetidae</taxon>
        <taxon>Diaporthales</taxon>
        <taxon>Diaporthaceae</taxon>
        <taxon>Diaporthe</taxon>
        <taxon>Diaporthe eres species complex</taxon>
    </lineage>
</organism>
<proteinExistence type="predicted"/>
<feature type="compositionally biased region" description="Polar residues" evidence="1">
    <location>
        <begin position="79"/>
        <end position="92"/>
    </location>
</feature>
<evidence type="ECO:0000313" key="2">
    <source>
        <dbReference type="EMBL" id="KAL2287682.1"/>
    </source>
</evidence>